<dbReference type="Pfam" id="PF04451">
    <property type="entry name" value="Capsid_NCLDV"/>
    <property type="match status" value="1"/>
</dbReference>
<protein>
    <recommendedName>
        <fullName evidence="4">Major capsid protein N-terminal domain-containing protein</fullName>
    </recommendedName>
</protein>
<evidence type="ECO:0000313" key="3">
    <source>
        <dbReference type="EMBL" id="QHS80535.1"/>
    </source>
</evidence>
<reference evidence="3" key="1">
    <citation type="journal article" date="2020" name="Nature">
        <title>Giant virus diversity and host interactions through global metagenomics.</title>
        <authorList>
            <person name="Schulz F."/>
            <person name="Roux S."/>
            <person name="Paez-Espino D."/>
            <person name="Jungbluth S."/>
            <person name="Walsh D.A."/>
            <person name="Denef V.J."/>
            <person name="McMahon K.D."/>
            <person name="Konstantinidis K.T."/>
            <person name="Eloe-Fadrosh E.A."/>
            <person name="Kyrpides N.C."/>
            <person name="Woyke T."/>
        </authorList>
    </citation>
    <scope>NUCLEOTIDE SEQUENCE</scope>
    <source>
        <strain evidence="3">GVMAG-S-1091796-13</strain>
    </source>
</reference>
<dbReference type="Pfam" id="PF16903">
    <property type="entry name" value="Capsid_N"/>
    <property type="match status" value="1"/>
</dbReference>
<organism evidence="3">
    <name type="scientific">viral metagenome</name>
    <dbReference type="NCBI Taxonomy" id="1070528"/>
    <lineage>
        <taxon>unclassified sequences</taxon>
        <taxon>metagenomes</taxon>
        <taxon>organismal metagenomes</taxon>
    </lineage>
</organism>
<evidence type="ECO:0000259" key="2">
    <source>
        <dbReference type="Pfam" id="PF16903"/>
    </source>
</evidence>
<dbReference type="InterPro" id="IPR016112">
    <property type="entry name" value="VP_dsDNA_II"/>
</dbReference>
<name>A0A6C0AML5_9ZZZZ</name>
<dbReference type="Gene3D" id="2.70.9.20">
    <property type="entry name" value="Major capsid protein Vp54"/>
    <property type="match status" value="1"/>
</dbReference>
<evidence type="ECO:0000259" key="1">
    <source>
        <dbReference type="Pfam" id="PF04451"/>
    </source>
</evidence>
<dbReference type="SUPFAM" id="SSF49749">
    <property type="entry name" value="Group II dsDNA viruses VP"/>
    <property type="match status" value="2"/>
</dbReference>
<dbReference type="Gene3D" id="2.70.9.10">
    <property type="entry name" value="Adenovirus Type 2 Hexon, domain 4"/>
    <property type="match status" value="1"/>
</dbReference>
<dbReference type="GO" id="GO:0005198">
    <property type="term" value="F:structural molecule activity"/>
    <property type="evidence" value="ECO:0007669"/>
    <property type="project" value="InterPro"/>
</dbReference>
<feature type="domain" description="Major capsid protein C-terminal" evidence="1">
    <location>
        <begin position="227"/>
        <end position="390"/>
    </location>
</feature>
<feature type="domain" description="Major capsid protein N-terminal" evidence="2">
    <location>
        <begin position="26"/>
        <end position="221"/>
    </location>
</feature>
<sequence>MSPSILQLQALGLQDVYLTKDPQINVFKYNYYRYINFATETVNLQLNNVATFGQKVSCSVPKRGHLLSKLFLHIKLPALTKNGGTYASWCDTLGYAIFKEPIELQINGVIVDRLYPQFMNAWDDLSNANKQLGKNFMILKSDTYASNFYNAQKEIDLVIPLEFWFTKQYNMALPLLSMYNQEIKINFSLKNFSDCVNYDGSEPNSVSTIESSIFAEYIFLDDVVLKQFQEQKHMFVVDQVQYNGDELISANTLLHNSSLKFNHPCKEIIFFCAEKQSIDTNNYFAYSKTSSDTPLVKRASLLLDGRSRFDSLPEFYYRTIFPHSVHSVIPMRYIYTMPFSINPEDNQPTGSINLSRFNDVNLSLVMHPGNTDCYLYTFVRSYNIVIIENGNLTLEFTYY</sequence>
<dbReference type="InterPro" id="IPR038519">
    <property type="entry name" value="MCP_C_sf"/>
</dbReference>
<evidence type="ECO:0008006" key="4">
    <source>
        <dbReference type="Google" id="ProtNLM"/>
    </source>
</evidence>
<accession>A0A6C0AML5</accession>
<dbReference type="EMBL" id="MN740714">
    <property type="protein sequence ID" value="QHS80535.1"/>
    <property type="molecule type" value="Genomic_DNA"/>
</dbReference>
<dbReference type="InterPro" id="IPR031654">
    <property type="entry name" value="Capsid_N"/>
</dbReference>
<dbReference type="InterPro" id="IPR007542">
    <property type="entry name" value="MCP_C"/>
</dbReference>
<proteinExistence type="predicted"/>
<dbReference type="AlphaFoldDB" id="A0A6C0AML5"/>